<dbReference type="EMBL" id="JASSZA010000003">
    <property type="protein sequence ID" value="KAK2115489.1"/>
    <property type="molecule type" value="Genomic_DNA"/>
</dbReference>
<keyword evidence="2" id="KW-1185">Reference proteome</keyword>
<sequence>MGESRASEALQAAGVIMERNEEPDAMGLDMTTMPWGAGSTTVWLMHKFQHIVSTPDDGTLNAEIRECMDVLLKASNVAEPAAAN</sequence>
<reference evidence="1 2" key="1">
    <citation type="submission" date="2023-05" db="EMBL/GenBank/DDBJ databases">
        <title>B98-5 Cell Line De Novo Hybrid Assembly: An Optical Mapping Approach.</title>
        <authorList>
            <person name="Kananen K."/>
            <person name="Auerbach J.A."/>
            <person name="Kautto E."/>
            <person name="Blachly J.S."/>
        </authorList>
    </citation>
    <scope>NUCLEOTIDE SEQUENCE [LARGE SCALE GENOMIC DNA]</scope>
    <source>
        <strain evidence="1">B95-8</strain>
        <tissue evidence="1">Cell line</tissue>
    </source>
</reference>
<evidence type="ECO:0000313" key="2">
    <source>
        <dbReference type="Proteomes" id="UP001266305"/>
    </source>
</evidence>
<protein>
    <submittedName>
        <fullName evidence="1">Uncharacterized protein</fullName>
    </submittedName>
</protein>
<organism evidence="1 2">
    <name type="scientific">Saguinus oedipus</name>
    <name type="common">Cotton-top tamarin</name>
    <name type="synonym">Oedipomidas oedipus</name>
    <dbReference type="NCBI Taxonomy" id="9490"/>
    <lineage>
        <taxon>Eukaryota</taxon>
        <taxon>Metazoa</taxon>
        <taxon>Chordata</taxon>
        <taxon>Craniata</taxon>
        <taxon>Vertebrata</taxon>
        <taxon>Euteleostomi</taxon>
        <taxon>Mammalia</taxon>
        <taxon>Eutheria</taxon>
        <taxon>Euarchontoglires</taxon>
        <taxon>Primates</taxon>
        <taxon>Haplorrhini</taxon>
        <taxon>Platyrrhini</taxon>
        <taxon>Cebidae</taxon>
        <taxon>Callitrichinae</taxon>
        <taxon>Saguinus</taxon>
    </lineage>
</organism>
<comment type="caution">
    <text evidence="1">The sequence shown here is derived from an EMBL/GenBank/DDBJ whole genome shotgun (WGS) entry which is preliminary data.</text>
</comment>
<proteinExistence type="predicted"/>
<dbReference type="Proteomes" id="UP001266305">
    <property type="component" value="Unassembled WGS sequence"/>
</dbReference>
<gene>
    <name evidence="1" type="ORF">P7K49_006115</name>
</gene>
<evidence type="ECO:0000313" key="1">
    <source>
        <dbReference type="EMBL" id="KAK2115489.1"/>
    </source>
</evidence>
<accession>A0ABQ9W1H9</accession>
<name>A0ABQ9W1H9_SAGOE</name>